<comment type="similarity">
    <text evidence="8 9">Belongs to the TonB-dependent receptor family.</text>
</comment>
<dbReference type="Pfam" id="PF07715">
    <property type="entry name" value="Plug"/>
    <property type="match status" value="1"/>
</dbReference>
<evidence type="ECO:0000259" key="10">
    <source>
        <dbReference type="Pfam" id="PF00593"/>
    </source>
</evidence>
<keyword evidence="2 8" id="KW-0813">Transport</keyword>
<protein>
    <submittedName>
        <fullName evidence="12">TonB-dependent receptor</fullName>
    </submittedName>
</protein>
<name>A0ABS1WXI1_9GAMM</name>
<dbReference type="EMBL" id="JAEVLS010000002">
    <property type="protein sequence ID" value="MBM0105673.1"/>
    <property type="molecule type" value="Genomic_DNA"/>
</dbReference>
<evidence type="ECO:0000256" key="6">
    <source>
        <dbReference type="ARBA" id="ARBA00023136"/>
    </source>
</evidence>
<evidence type="ECO:0000256" key="1">
    <source>
        <dbReference type="ARBA" id="ARBA00004571"/>
    </source>
</evidence>
<keyword evidence="6 8" id="KW-0472">Membrane</keyword>
<comment type="subcellular location">
    <subcellularLocation>
        <location evidence="1 8">Cell outer membrane</location>
        <topology evidence="1 8">Multi-pass membrane protein</topology>
    </subcellularLocation>
</comment>
<proteinExistence type="inferred from homology"/>
<dbReference type="Pfam" id="PF00593">
    <property type="entry name" value="TonB_dep_Rec_b-barrel"/>
    <property type="match status" value="1"/>
</dbReference>
<evidence type="ECO:0000256" key="4">
    <source>
        <dbReference type="ARBA" id="ARBA00022692"/>
    </source>
</evidence>
<dbReference type="InterPro" id="IPR010104">
    <property type="entry name" value="TonB_rcpt_bac"/>
</dbReference>
<keyword evidence="4 8" id="KW-0812">Transmembrane</keyword>
<gene>
    <name evidence="12" type="ORF">JM946_12980</name>
</gene>
<keyword evidence="3 8" id="KW-1134">Transmembrane beta strand</keyword>
<evidence type="ECO:0000256" key="7">
    <source>
        <dbReference type="ARBA" id="ARBA00023237"/>
    </source>
</evidence>
<evidence type="ECO:0000256" key="3">
    <source>
        <dbReference type="ARBA" id="ARBA00022452"/>
    </source>
</evidence>
<comment type="caution">
    <text evidence="12">The sequence shown here is derived from an EMBL/GenBank/DDBJ whole genome shotgun (WGS) entry which is preliminary data.</text>
</comment>
<dbReference type="Gene3D" id="2.40.170.20">
    <property type="entry name" value="TonB-dependent receptor, beta-barrel domain"/>
    <property type="match status" value="1"/>
</dbReference>
<evidence type="ECO:0000256" key="8">
    <source>
        <dbReference type="PROSITE-ProRule" id="PRU01360"/>
    </source>
</evidence>
<reference evidence="12 13" key="1">
    <citation type="journal article" date="2021" name="Int. J. Syst. Evol. Microbiol.">
        <title>Steroidobacter gossypii sp. nov., isolated from soil of cotton cropping field.</title>
        <authorList>
            <person name="Huang R."/>
            <person name="Yang S."/>
            <person name="Zhen C."/>
            <person name="Liu W."/>
        </authorList>
    </citation>
    <scope>NUCLEOTIDE SEQUENCE [LARGE SCALE GENOMIC DNA]</scope>
    <source>
        <strain evidence="12 13">S1-65</strain>
    </source>
</reference>
<organism evidence="12 13">
    <name type="scientific">Steroidobacter gossypii</name>
    <dbReference type="NCBI Taxonomy" id="2805490"/>
    <lineage>
        <taxon>Bacteria</taxon>
        <taxon>Pseudomonadati</taxon>
        <taxon>Pseudomonadota</taxon>
        <taxon>Gammaproteobacteria</taxon>
        <taxon>Steroidobacterales</taxon>
        <taxon>Steroidobacteraceae</taxon>
        <taxon>Steroidobacter</taxon>
    </lineage>
</organism>
<feature type="domain" description="TonB-dependent receptor-like beta-barrel" evidence="10">
    <location>
        <begin position="406"/>
        <end position="902"/>
    </location>
</feature>
<evidence type="ECO:0000313" key="13">
    <source>
        <dbReference type="Proteomes" id="UP000661077"/>
    </source>
</evidence>
<dbReference type="InterPro" id="IPR036942">
    <property type="entry name" value="Beta-barrel_TonB_sf"/>
</dbReference>
<dbReference type="InterPro" id="IPR000531">
    <property type="entry name" value="Beta-barrel_TonB"/>
</dbReference>
<dbReference type="PROSITE" id="PS52016">
    <property type="entry name" value="TONB_DEPENDENT_REC_3"/>
    <property type="match status" value="1"/>
</dbReference>
<dbReference type="Proteomes" id="UP000661077">
    <property type="component" value="Unassembled WGS sequence"/>
</dbReference>
<dbReference type="NCBIfam" id="TIGR01782">
    <property type="entry name" value="TonB-Xanth-Caul"/>
    <property type="match status" value="1"/>
</dbReference>
<dbReference type="InterPro" id="IPR012910">
    <property type="entry name" value="Plug_dom"/>
</dbReference>
<dbReference type="CDD" id="cd01347">
    <property type="entry name" value="ligand_gated_channel"/>
    <property type="match status" value="1"/>
</dbReference>
<keyword evidence="12" id="KW-0675">Receptor</keyword>
<dbReference type="Gene3D" id="2.170.130.10">
    <property type="entry name" value="TonB-dependent receptor, plug domain"/>
    <property type="match status" value="1"/>
</dbReference>
<evidence type="ECO:0000256" key="2">
    <source>
        <dbReference type="ARBA" id="ARBA00022448"/>
    </source>
</evidence>
<accession>A0ABS1WXI1</accession>
<keyword evidence="5 9" id="KW-0798">TonB box</keyword>
<evidence type="ECO:0000313" key="12">
    <source>
        <dbReference type="EMBL" id="MBM0105673.1"/>
    </source>
</evidence>
<dbReference type="PANTHER" id="PTHR40980:SF3">
    <property type="entry name" value="TONB-DEPENDENT RECEPTOR-LIKE BETA-BARREL DOMAIN-CONTAINING PROTEIN"/>
    <property type="match status" value="1"/>
</dbReference>
<sequence length="934" mass="101840">MPTIRNHRGSHHGTGGSLAATAASMLLLQGWTSIANGAEQDDRGEQLEEVVVTGIRAGLRSSMEVKREALQVVDAISAEDIGDFPDKNLSEALQRITGVQISRQDGEGRGVSIRGAEPGLNRVEINGITALSLTVTGGRDVDFRDLPVEFVSRLEVVKSATPDMTEGGIGGTVRVITRRPLDSAEPYLAGSTQMVYSTLAKEYDPKFALIGSRTFLNNTVGLLGAVSYEERHLDSHNARTTGWLRRAPTATGAGATPGRGTDVNGDGTLDWIPEIPRYGLDRRETRRPAFLGIVEWQPTDAVKLFAEGTYAHAKEEVSSMYMQLGAATGLIDYANSVVGPDNTVTHLEVVSSSGFPIELAYRNINGSLEREQYTTALGGEWDLGQFKLDGRLTYASAEVQNDEKNSTATVFGVPRAIIDYNNGQRAPNFTFPGLDTTTAQGVNNLAAVFNPRTNAQEETSAQFNVEYQPESSWLTSIKTGFDLRELTMDSLLFSRTIQITSRTSPPASSGATITVPVAQSVIQDIVDTHSGINDVRFFATGDIGFGGGVRHWNDNGDATYNATIAASGLGNIDPYAFNPNTGTNNSFQNYLDTWDVEEKTRAAYLQGSFNFDSLPIPISGTLGARYVDTETLSTGFTRTNQGGVFTFGRASRDGGYSKWLPSLNMRFELSDQLVARMTAGKVLARPNPSQMAFRRTLDTSVGSTGSRGNPDLKPYEANQYDLGLEWYFSPDGFVSATAFRKEISNFVINTTVREEADGSPSDNSGDEFTLTVPVNGEEEVTINGIEAGVQYAFDFLPQPFNGFGALANVTYQNDDGYKGVNVITGEALPFPGLSRLSYNYSLYYENQRFSIRGSYNWREKWLTTPSGRGALAEFNEDFGSLDGSLNFTIVPDVTVFLEAINILDDVRIEHNHPLRRIANETYGSRYFLGVRARL</sequence>
<evidence type="ECO:0000256" key="5">
    <source>
        <dbReference type="ARBA" id="ARBA00023077"/>
    </source>
</evidence>
<dbReference type="InterPro" id="IPR039426">
    <property type="entry name" value="TonB-dep_rcpt-like"/>
</dbReference>
<dbReference type="InterPro" id="IPR037066">
    <property type="entry name" value="Plug_dom_sf"/>
</dbReference>
<evidence type="ECO:0000256" key="9">
    <source>
        <dbReference type="RuleBase" id="RU003357"/>
    </source>
</evidence>
<dbReference type="SUPFAM" id="SSF56935">
    <property type="entry name" value="Porins"/>
    <property type="match status" value="1"/>
</dbReference>
<keyword evidence="13" id="KW-1185">Reference proteome</keyword>
<keyword evidence="7 8" id="KW-0998">Cell outer membrane</keyword>
<evidence type="ECO:0000259" key="11">
    <source>
        <dbReference type="Pfam" id="PF07715"/>
    </source>
</evidence>
<dbReference type="PANTHER" id="PTHR40980">
    <property type="entry name" value="PLUG DOMAIN-CONTAINING PROTEIN"/>
    <property type="match status" value="1"/>
</dbReference>
<feature type="domain" description="TonB-dependent receptor plug" evidence="11">
    <location>
        <begin position="66"/>
        <end position="172"/>
    </location>
</feature>